<sequence>MSQDVDIMKELQLFEHLEVVTVDIGSILVADRLLNTPTATRVANTGLMRLNGRTKSLKSVSYLLHNRFPKSVSVTVIWFYCSGWCVLFQ</sequence>
<accession>A0A1J3H0T6</accession>
<dbReference type="AlphaFoldDB" id="A0A1J3H0T6"/>
<reference evidence="1" key="1">
    <citation type="submission" date="2016-07" db="EMBL/GenBank/DDBJ databases">
        <title>De novo transcriptome assembly of four accessions of the metal hyperaccumulator plant Noccaea caerulescens.</title>
        <authorList>
            <person name="Blande D."/>
            <person name="Halimaa P."/>
            <person name="Tervahauta A.I."/>
            <person name="Aarts M.G."/>
            <person name="Karenlampi S.O."/>
        </authorList>
    </citation>
    <scope>NUCLEOTIDE SEQUENCE</scope>
</reference>
<name>A0A1J3H0T6_NOCCA</name>
<gene>
    <name evidence="1" type="ORF">LE_TR9853_c1_g1_i1_g.33634</name>
</gene>
<protein>
    <submittedName>
        <fullName evidence="1">Uncharacterized protein</fullName>
    </submittedName>
</protein>
<proteinExistence type="predicted"/>
<organism evidence="1">
    <name type="scientific">Noccaea caerulescens</name>
    <name type="common">Alpine penny-cress</name>
    <name type="synonym">Thlaspi caerulescens</name>
    <dbReference type="NCBI Taxonomy" id="107243"/>
    <lineage>
        <taxon>Eukaryota</taxon>
        <taxon>Viridiplantae</taxon>
        <taxon>Streptophyta</taxon>
        <taxon>Embryophyta</taxon>
        <taxon>Tracheophyta</taxon>
        <taxon>Spermatophyta</taxon>
        <taxon>Magnoliopsida</taxon>
        <taxon>eudicotyledons</taxon>
        <taxon>Gunneridae</taxon>
        <taxon>Pentapetalae</taxon>
        <taxon>rosids</taxon>
        <taxon>malvids</taxon>
        <taxon>Brassicales</taxon>
        <taxon>Brassicaceae</taxon>
        <taxon>Coluteocarpeae</taxon>
        <taxon>Noccaea</taxon>
    </lineage>
</organism>
<evidence type="ECO:0000313" key="1">
    <source>
        <dbReference type="EMBL" id="JAU61061.1"/>
    </source>
</evidence>
<dbReference type="EMBL" id="GEVL01016280">
    <property type="protein sequence ID" value="JAU61061.1"/>
    <property type="molecule type" value="Transcribed_RNA"/>
</dbReference>